<comment type="caution">
    <text evidence="1">The sequence shown here is derived from an EMBL/GenBank/DDBJ whole genome shotgun (WGS) entry which is preliminary data.</text>
</comment>
<accession>A0AAW0EI74</accession>
<dbReference type="Gene3D" id="3.40.50.720">
    <property type="entry name" value="NAD(P)-binding Rossmann-like Domain"/>
    <property type="match status" value="1"/>
</dbReference>
<evidence type="ECO:0000313" key="2">
    <source>
        <dbReference type="Proteomes" id="UP001362999"/>
    </source>
</evidence>
<reference evidence="1 2" key="1">
    <citation type="journal article" date="2024" name="J Genomics">
        <title>Draft genome sequencing and assembly of Favolaschia claudopus CIRM-BRFM 2984 isolated from oak limbs.</title>
        <authorList>
            <person name="Navarro D."/>
            <person name="Drula E."/>
            <person name="Chaduli D."/>
            <person name="Cazenave R."/>
            <person name="Ahrendt S."/>
            <person name="Wang J."/>
            <person name="Lipzen A."/>
            <person name="Daum C."/>
            <person name="Barry K."/>
            <person name="Grigoriev I.V."/>
            <person name="Favel A."/>
            <person name="Rosso M.N."/>
            <person name="Martin F."/>
        </authorList>
    </citation>
    <scope>NUCLEOTIDE SEQUENCE [LARGE SCALE GENOMIC DNA]</scope>
    <source>
        <strain evidence="1 2">CIRM-BRFM 2984</strain>
    </source>
</reference>
<dbReference type="SUPFAM" id="SSF51735">
    <property type="entry name" value="NAD(P)-binding Rossmann-fold domains"/>
    <property type="match status" value="1"/>
</dbReference>
<dbReference type="EMBL" id="JAWWNJ010000001">
    <property type="protein sequence ID" value="KAK7063734.1"/>
    <property type="molecule type" value="Genomic_DNA"/>
</dbReference>
<protein>
    <submittedName>
        <fullName evidence="1">Uncharacterized protein</fullName>
    </submittedName>
</protein>
<dbReference type="InterPro" id="IPR036291">
    <property type="entry name" value="NAD(P)-bd_dom_sf"/>
</dbReference>
<sequence>MPGLTIDQFPTPEAFEKIYRRIVVHSTNAFLPLLKNGSAKKVLTLSSAVGHMGFTLQSELTAQADGFVFLSICPGMVDTSPTQTAPPSAGMVAEFKLITESLSKTMPTIPPPISVEESVQMQLEVFNNWPLERSGEMVSHFGNETQWL</sequence>
<name>A0AAW0EI74_9AGAR</name>
<keyword evidence="2" id="KW-1185">Reference proteome</keyword>
<proteinExistence type="predicted"/>
<organism evidence="1 2">
    <name type="scientific">Favolaschia claudopus</name>
    <dbReference type="NCBI Taxonomy" id="2862362"/>
    <lineage>
        <taxon>Eukaryota</taxon>
        <taxon>Fungi</taxon>
        <taxon>Dikarya</taxon>
        <taxon>Basidiomycota</taxon>
        <taxon>Agaricomycotina</taxon>
        <taxon>Agaricomycetes</taxon>
        <taxon>Agaricomycetidae</taxon>
        <taxon>Agaricales</taxon>
        <taxon>Marasmiineae</taxon>
        <taxon>Mycenaceae</taxon>
        <taxon>Favolaschia</taxon>
    </lineage>
</organism>
<dbReference type="Proteomes" id="UP001362999">
    <property type="component" value="Unassembled WGS sequence"/>
</dbReference>
<dbReference type="AlphaFoldDB" id="A0AAW0EI74"/>
<evidence type="ECO:0000313" key="1">
    <source>
        <dbReference type="EMBL" id="KAK7063734.1"/>
    </source>
</evidence>
<gene>
    <name evidence="1" type="ORF">R3P38DRAFT_2820045</name>
</gene>